<protein>
    <submittedName>
        <fullName evidence="2">Uncharacterized protein</fullName>
    </submittedName>
</protein>
<evidence type="ECO:0000256" key="1">
    <source>
        <dbReference type="SAM" id="Phobius"/>
    </source>
</evidence>
<keyword evidence="3" id="KW-1185">Reference proteome</keyword>
<organism evidence="2 3">
    <name type="scientific">Roseomonas elaeocarpi</name>
    <dbReference type="NCBI Taxonomy" id="907779"/>
    <lineage>
        <taxon>Bacteria</taxon>
        <taxon>Pseudomonadati</taxon>
        <taxon>Pseudomonadota</taxon>
        <taxon>Alphaproteobacteria</taxon>
        <taxon>Acetobacterales</taxon>
        <taxon>Roseomonadaceae</taxon>
        <taxon>Roseomonas</taxon>
    </lineage>
</organism>
<evidence type="ECO:0000313" key="2">
    <source>
        <dbReference type="EMBL" id="MFC0407561.1"/>
    </source>
</evidence>
<accession>A0ABV6JPB1</accession>
<feature type="transmembrane region" description="Helical" evidence="1">
    <location>
        <begin position="34"/>
        <end position="55"/>
    </location>
</feature>
<keyword evidence="1" id="KW-1133">Transmembrane helix</keyword>
<proteinExistence type="predicted"/>
<dbReference type="EMBL" id="JBHLUN010000003">
    <property type="protein sequence ID" value="MFC0407561.1"/>
    <property type="molecule type" value="Genomic_DNA"/>
</dbReference>
<evidence type="ECO:0000313" key="3">
    <source>
        <dbReference type="Proteomes" id="UP001589865"/>
    </source>
</evidence>
<gene>
    <name evidence="2" type="ORF">ACFFGY_04830</name>
</gene>
<keyword evidence="1" id="KW-0472">Membrane</keyword>
<dbReference type="RefSeq" id="WP_377043275.1">
    <property type="nucleotide sequence ID" value="NZ_JBHLUN010000003.1"/>
</dbReference>
<dbReference type="Proteomes" id="UP001589865">
    <property type="component" value="Unassembled WGS sequence"/>
</dbReference>
<reference evidence="2 3" key="1">
    <citation type="submission" date="2024-09" db="EMBL/GenBank/DDBJ databases">
        <authorList>
            <person name="Sun Q."/>
            <person name="Mori K."/>
        </authorList>
    </citation>
    <scope>NUCLEOTIDE SEQUENCE [LARGE SCALE GENOMIC DNA]</scope>
    <source>
        <strain evidence="2 3">TBRC 5777</strain>
    </source>
</reference>
<comment type="caution">
    <text evidence="2">The sequence shown here is derived from an EMBL/GenBank/DDBJ whole genome shotgun (WGS) entry which is preliminary data.</text>
</comment>
<name>A0ABV6JPB1_9PROT</name>
<keyword evidence="1" id="KW-0812">Transmembrane</keyword>
<sequence>MNRFALALVFTGFAVILANVVTLLGNLANSQDVALPVAIGSLSACLMLVGGLVMLERRTQSDRLPTLGVVA</sequence>